<evidence type="ECO:0000259" key="2">
    <source>
        <dbReference type="Pfam" id="PF14274"/>
    </source>
</evidence>
<dbReference type="EMBL" id="JASJOU010000004">
    <property type="protein sequence ID" value="MDJ1501905.1"/>
    <property type="molecule type" value="Genomic_DNA"/>
</dbReference>
<name>A0AAE3R2F9_9BACT</name>
<dbReference type="Pfam" id="PF14274">
    <property type="entry name" value="BT_3044-like_C"/>
    <property type="match status" value="1"/>
</dbReference>
<evidence type="ECO:0000313" key="4">
    <source>
        <dbReference type="Proteomes" id="UP001232063"/>
    </source>
</evidence>
<comment type="caution">
    <text evidence="3">The sequence shown here is derived from an EMBL/GenBank/DDBJ whole genome shotgun (WGS) entry which is preliminary data.</text>
</comment>
<dbReference type="InterPro" id="IPR025371">
    <property type="entry name" value="BT_3044-like_C"/>
</dbReference>
<dbReference type="Pfam" id="PF08522">
    <property type="entry name" value="BT_3987-like_N"/>
    <property type="match status" value="1"/>
</dbReference>
<sequence>MKRHIHVIIAFCFLVFGLSSCLEDIGYTDIVESKNAQMIASFYGSQGGNLLVEKFVVDSAKEVELTVTVAGQFAPDKEYAVTVSGNQAALDKYNSIYRIPNGDEAYTLLPVEAYTIEGPIVVKKGEKDASFNVVVTVPSTLDFSKDYALALAITDASGATIASNVGYTVIAITGLPNAYEGDYHSTGFFQHPTLPRDINRDKHLSSIDKFTSETEFADLAGNYKMWLKVNADNTVTITPKETAATVSSFQQTGTNKYDPETKTFTLNYRYVGGNGDRIINETIVKK</sequence>
<dbReference type="PROSITE" id="PS51257">
    <property type="entry name" value="PROKAR_LIPOPROTEIN"/>
    <property type="match status" value="1"/>
</dbReference>
<feature type="domain" description="BT-3044-like C-terminal" evidence="2">
    <location>
        <begin position="175"/>
        <end position="280"/>
    </location>
</feature>
<accession>A0AAE3R2F9</accession>
<dbReference type="InterPro" id="IPR013728">
    <property type="entry name" value="BT_3987-like_N"/>
</dbReference>
<feature type="domain" description="BT-3987-like N-terminal" evidence="1">
    <location>
        <begin position="43"/>
        <end position="159"/>
    </location>
</feature>
<evidence type="ECO:0000259" key="1">
    <source>
        <dbReference type="Pfam" id="PF08522"/>
    </source>
</evidence>
<keyword evidence="4" id="KW-1185">Reference proteome</keyword>
<dbReference type="Gene3D" id="2.60.40.1740">
    <property type="entry name" value="hypothetical protein (bacova_03559)"/>
    <property type="match status" value="1"/>
</dbReference>
<dbReference type="AlphaFoldDB" id="A0AAE3R2F9"/>
<dbReference type="Proteomes" id="UP001232063">
    <property type="component" value="Unassembled WGS sequence"/>
</dbReference>
<reference evidence="3" key="1">
    <citation type="submission" date="2023-05" db="EMBL/GenBank/DDBJ databases">
        <authorList>
            <person name="Zhang X."/>
        </authorList>
    </citation>
    <scope>NUCLEOTIDE SEQUENCE</scope>
    <source>
        <strain evidence="3">BD1B2-1</strain>
    </source>
</reference>
<protein>
    <submittedName>
        <fullName evidence="3">DUF1735 domain-containing protein</fullName>
    </submittedName>
</protein>
<gene>
    <name evidence="3" type="ORF">QNI22_14660</name>
</gene>
<dbReference type="RefSeq" id="WP_314511628.1">
    <property type="nucleotide sequence ID" value="NZ_JASJOU010000004.1"/>
</dbReference>
<organism evidence="3 4">
    <name type="scientific">Xanthocytophaga agilis</name>
    <dbReference type="NCBI Taxonomy" id="3048010"/>
    <lineage>
        <taxon>Bacteria</taxon>
        <taxon>Pseudomonadati</taxon>
        <taxon>Bacteroidota</taxon>
        <taxon>Cytophagia</taxon>
        <taxon>Cytophagales</taxon>
        <taxon>Rhodocytophagaceae</taxon>
        <taxon>Xanthocytophaga</taxon>
    </lineage>
</organism>
<evidence type="ECO:0000313" key="3">
    <source>
        <dbReference type="EMBL" id="MDJ1501905.1"/>
    </source>
</evidence>
<proteinExistence type="predicted"/>